<keyword evidence="1" id="KW-1133">Transmembrane helix</keyword>
<dbReference type="InParanoid" id="A0A061FEU4"/>
<evidence type="ECO:0000256" key="1">
    <source>
        <dbReference type="SAM" id="Phobius"/>
    </source>
</evidence>
<keyword evidence="1" id="KW-0472">Membrane</keyword>
<gene>
    <name evidence="2" type="ORF">TCM_034348</name>
</gene>
<dbReference type="EMBL" id="CM001886">
    <property type="protein sequence ID" value="EOY15202.1"/>
    <property type="molecule type" value="Genomic_DNA"/>
</dbReference>
<dbReference type="AlphaFoldDB" id="A0A061FEU4"/>
<reference evidence="2 3" key="1">
    <citation type="journal article" date="2013" name="Genome Biol.">
        <title>The genome sequence of the most widely cultivated cacao type and its use to identify candidate genes regulating pod color.</title>
        <authorList>
            <person name="Motamayor J.C."/>
            <person name="Mockaitis K."/>
            <person name="Schmutz J."/>
            <person name="Haiminen N."/>
            <person name="Iii D.L."/>
            <person name="Cornejo O."/>
            <person name="Findley S.D."/>
            <person name="Zheng P."/>
            <person name="Utro F."/>
            <person name="Royaert S."/>
            <person name="Saski C."/>
            <person name="Jenkins J."/>
            <person name="Podicheti R."/>
            <person name="Zhao M."/>
            <person name="Scheffler B.E."/>
            <person name="Stack J.C."/>
            <person name="Feltus F.A."/>
            <person name="Mustiga G.M."/>
            <person name="Amores F."/>
            <person name="Phillips W."/>
            <person name="Marelli J.P."/>
            <person name="May G.D."/>
            <person name="Shapiro H."/>
            <person name="Ma J."/>
            <person name="Bustamante C.D."/>
            <person name="Schnell R.J."/>
            <person name="Main D."/>
            <person name="Gilbert D."/>
            <person name="Parida L."/>
            <person name="Kuhn D.N."/>
        </authorList>
    </citation>
    <scope>NUCLEOTIDE SEQUENCE [LARGE SCALE GENOMIC DNA]</scope>
    <source>
        <strain evidence="3">cv. Matina 1-6</strain>
    </source>
</reference>
<proteinExistence type="predicted"/>
<evidence type="ECO:0000313" key="3">
    <source>
        <dbReference type="Proteomes" id="UP000026915"/>
    </source>
</evidence>
<protein>
    <submittedName>
        <fullName evidence="2">Uncharacterized protein</fullName>
    </submittedName>
</protein>
<organism evidence="2 3">
    <name type="scientific">Theobroma cacao</name>
    <name type="common">Cacao</name>
    <name type="synonym">Cocoa</name>
    <dbReference type="NCBI Taxonomy" id="3641"/>
    <lineage>
        <taxon>Eukaryota</taxon>
        <taxon>Viridiplantae</taxon>
        <taxon>Streptophyta</taxon>
        <taxon>Embryophyta</taxon>
        <taxon>Tracheophyta</taxon>
        <taxon>Spermatophyta</taxon>
        <taxon>Magnoliopsida</taxon>
        <taxon>eudicotyledons</taxon>
        <taxon>Gunneridae</taxon>
        <taxon>Pentapetalae</taxon>
        <taxon>rosids</taxon>
        <taxon>malvids</taxon>
        <taxon>Malvales</taxon>
        <taxon>Malvaceae</taxon>
        <taxon>Byttnerioideae</taxon>
        <taxon>Theobroma</taxon>
    </lineage>
</organism>
<feature type="transmembrane region" description="Helical" evidence="1">
    <location>
        <begin position="28"/>
        <end position="49"/>
    </location>
</feature>
<dbReference type="Proteomes" id="UP000026915">
    <property type="component" value="Chromosome 8"/>
</dbReference>
<evidence type="ECO:0000313" key="2">
    <source>
        <dbReference type="EMBL" id="EOY15202.1"/>
    </source>
</evidence>
<dbReference type="Gramene" id="EOY15202">
    <property type="protein sequence ID" value="EOY15202"/>
    <property type="gene ID" value="TCM_034348"/>
</dbReference>
<dbReference type="HOGENOM" id="CLU_2487940_0_0_1"/>
<keyword evidence="1" id="KW-0812">Transmembrane</keyword>
<accession>A0A061FEU4</accession>
<name>A0A061FEU4_THECC</name>
<keyword evidence="3" id="KW-1185">Reference proteome</keyword>
<sequence>MFLISPLPALSDNFILFPLSGLFTQANALFLASFSFTQLLFIITSFGLWQMLNRFYLFMYTTGLTKAAQQQKPNKWKKYISDSQLIM</sequence>